<feature type="region of interest" description="Disordered" evidence="2">
    <location>
        <begin position="165"/>
        <end position="209"/>
    </location>
</feature>
<evidence type="ECO:0000256" key="2">
    <source>
        <dbReference type="SAM" id="MobiDB-lite"/>
    </source>
</evidence>
<organism evidence="3 4">
    <name type="scientific">Elysia marginata</name>
    <dbReference type="NCBI Taxonomy" id="1093978"/>
    <lineage>
        <taxon>Eukaryota</taxon>
        <taxon>Metazoa</taxon>
        <taxon>Spiralia</taxon>
        <taxon>Lophotrochozoa</taxon>
        <taxon>Mollusca</taxon>
        <taxon>Gastropoda</taxon>
        <taxon>Heterobranchia</taxon>
        <taxon>Euthyneura</taxon>
        <taxon>Panpulmonata</taxon>
        <taxon>Sacoglossa</taxon>
        <taxon>Placobranchoidea</taxon>
        <taxon>Plakobranchidae</taxon>
        <taxon>Elysia</taxon>
    </lineage>
</organism>
<comment type="caution">
    <text evidence="3">The sequence shown here is derived from an EMBL/GenBank/DDBJ whole genome shotgun (WGS) entry which is preliminary data.</text>
</comment>
<feature type="compositionally biased region" description="Basic and acidic residues" evidence="2">
    <location>
        <begin position="187"/>
        <end position="209"/>
    </location>
</feature>
<reference evidence="3 4" key="1">
    <citation type="journal article" date="2021" name="Elife">
        <title>Chloroplast acquisition without the gene transfer in kleptoplastic sea slugs, Plakobranchus ocellatus.</title>
        <authorList>
            <person name="Maeda T."/>
            <person name="Takahashi S."/>
            <person name="Yoshida T."/>
            <person name="Shimamura S."/>
            <person name="Takaki Y."/>
            <person name="Nagai Y."/>
            <person name="Toyoda A."/>
            <person name="Suzuki Y."/>
            <person name="Arimoto A."/>
            <person name="Ishii H."/>
            <person name="Satoh N."/>
            <person name="Nishiyama T."/>
            <person name="Hasebe M."/>
            <person name="Maruyama T."/>
            <person name="Minagawa J."/>
            <person name="Obokata J."/>
            <person name="Shigenobu S."/>
        </authorList>
    </citation>
    <scope>NUCLEOTIDE SEQUENCE [LARGE SCALE GENOMIC DNA]</scope>
</reference>
<feature type="coiled-coil region" evidence="1">
    <location>
        <begin position="82"/>
        <end position="109"/>
    </location>
</feature>
<gene>
    <name evidence="3" type="ORF">ElyMa_003816500</name>
</gene>
<evidence type="ECO:0000313" key="4">
    <source>
        <dbReference type="Proteomes" id="UP000762676"/>
    </source>
</evidence>
<name>A0AAV4FE34_9GAST</name>
<feature type="compositionally biased region" description="Polar residues" evidence="2">
    <location>
        <begin position="171"/>
        <end position="185"/>
    </location>
</feature>
<proteinExistence type="predicted"/>
<sequence>MNTNGQMRIPGASSTIILSTVDAAMVTPSTPLDARGYGRLNHPPGSNDDQWKPVLAKYSENPHFKSVRDLCDGEVLFSQGDREYYENLKQQLEQESKSKKEAIEKLRRRKIRDVYKALSRACRLSESLSDEEISKKVCKLITSNKIEISVGGKVSVVKSVVDSKPGIHDFGTNTGEGIASASTAGKETADNSEDKERSVKVPEKPKSQA</sequence>
<dbReference type="AlphaFoldDB" id="A0AAV4FE34"/>
<evidence type="ECO:0000256" key="1">
    <source>
        <dbReference type="SAM" id="Coils"/>
    </source>
</evidence>
<keyword evidence="1" id="KW-0175">Coiled coil</keyword>
<accession>A0AAV4FE34</accession>
<dbReference type="EMBL" id="BMAT01007792">
    <property type="protein sequence ID" value="GFR71548.1"/>
    <property type="molecule type" value="Genomic_DNA"/>
</dbReference>
<keyword evidence="4" id="KW-1185">Reference proteome</keyword>
<evidence type="ECO:0000313" key="3">
    <source>
        <dbReference type="EMBL" id="GFR71548.1"/>
    </source>
</evidence>
<feature type="non-terminal residue" evidence="3">
    <location>
        <position position="209"/>
    </location>
</feature>
<dbReference type="Proteomes" id="UP000762676">
    <property type="component" value="Unassembled WGS sequence"/>
</dbReference>
<protein>
    <submittedName>
        <fullName evidence="3">Uncharacterized protein</fullName>
    </submittedName>
</protein>